<accession>A0A2T5ETQ1</accession>
<evidence type="ECO:0008006" key="3">
    <source>
        <dbReference type="Google" id="ProtNLM"/>
    </source>
</evidence>
<evidence type="ECO:0000313" key="1">
    <source>
        <dbReference type="EMBL" id="PTP32125.1"/>
    </source>
</evidence>
<dbReference type="Pfam" id="PF11736">
    <property type="entry name" value="DUF3299"/>
    <property type="match status" value="1"/>
</dbReference>
<comment type="caution">
    <text evidence="1">The sequence shown here is derived from an EMBL/GenBank/DDBJ whole genome shotgun (WGS) entry which is preliminary data.</text>
</comment>
<gene>
    <name evidence="1" type="ORF">CWO07_15445</name>
</gene>
<name>A0A2T5ETQ1_VIBSP</name>
<dbReference type="EMBL" id="PIFK01000029">
    <property type="protein sequence ID" value="PTP32125.1"/>
    <property type="molecule type" value="Genomic_DNA"/>
</dbReference>
<organism evidence="1 2">
    <name type="scientific">Vibrio splendidus</name>
    <dbReference type="NCBI Taxonomy" id="29497"/>
    <lineage>
        <taxon>Bacteria</taxon>
        <taxon>Pseudomonadati</taxon>
        <taxon>Pseudomonadota</taxon>
        <taxon>Gammaproteobacteria</taxon>
        <taxon>Vibrionales</taxon>
        <taxon>Vibrionaceae</taxon>
        <taxon>Vibrio</taxon>
    </lineage>
</organism>
<dbReference type="Gene3D" id="2.40.50.870">
    <property type="entry name" value="Protein of unknown function (DUF3299)"/>
    <property type="match status" value="1"/>
</dbReference>
<sequence>MLFRFSSLFTTLLPGLLLSFSAMSSTMVMWEDLIPPPTKEVALPALNQDQVSNLFAVLNYQKTILKREMNSEETEQYEASKLALSESGYDADELLALREEALAVEHIRLTTVNTDLELNDVTIPGFVVPLEMDGMLTTKFLLVPIAGACIHTPPPPANQTIIVDIDEGFPLQDLYRVVMVSGDIATFEQDLPISFIDGTEVISTGYSMVAHKVNYPE</sequence>
<protein>
    <recommendedName>
        <fullName evidence="3">DUF3299 domain-containing protein</fullName>
    </recommendedName>
</protein>
<proteinExistence type="predicted"/>
<dbReference type="InterPro" id="IPR021727">
    <property type="entry name" value="DUF3299"/>
</dbReference>
<reference evidence="1 2" key="1">
    <citation type="submission" date="2017-11" db="EMBL/GenBank/DDBJ databases">
        <title>Population delineation of vibrios coincides with oyster pathogenicity.</title>
        <authorList>
            <person name="Bruto M."/>
            <person name="Labreuche Y."/>
            <person name="James A."/>
            <person name="Piel D."/>
            <person name="Chenivesse S."/>
            <person name="Petton B."/>
            <person name="Polz M.F."/>
            <person name="Le Roux F."/>
        </authorList>
    </citation>
    <scope>NUCLEOTIDE SEQUENCE [LARGE SCALE GENOMIC DNA]</scope>
    <source>
        <strain evidence="1 2">FF_144</strain>
    </source>
</reference>
<dbReference type="AlphaFoldDB" id="A0A2T5ETQ1"/>
<dbReference type="RefSeq" id="WP_102444620.1">
    <property type="nucleotide sequence ID" value="NZ_CAWNTO010000007.1"/>
</dbReference>
<evidence type="ECO:0000313" key="2">
    <source>
        <dbReference type="Proteomes" id="UP000244197"/>
    </source>
</evidence>
<dbReference type="Proteomes" id="UP000244197">
    <property type="component" value="Unassembled WGS sequence"/>
</dbReference>